<dbReference type="EMBL" id="BLAL01000012">
    <property type="protein sequence ID" value="GES74697.1"/>
    <property type="molecule type" value="Genomic_DNA"/>
</dbReference>
<accession>A0A8H3KRU7</accession>
<feature type="region of interest" description="Disordered" evidence="1">
    <location>
        <begin position="277"/>
        <end position="310"/>
    </location>
</feature>
<comment type="caution">
    <text evidence="2">The sequence shown here is derived from an EMBL/GenBank/DDBJ whole genome shotgun (WGS) entry which is preliminary data.</text>
</comment>
<evidence type="ECO:0000313" key="2">
    <source>
        <dbReference type="EMBL" id="GES74697.1"/>
    </source>
</evidence>
<reference evidence="2" key="1">
    <citation type="submission" date="2019-10" db="EMBL/GenBank/DDBJ databases">
        <title>Conservation and host-specific expression of non-tandemly repeated heterogenous ribosome RNA gene in arbuscular mycorrhizal fungi.</title>
        <authorList>
            <person name="Maeda T."/>
            <person name="Kobayashi Y."/>
            <person name="Nakagawa T."/>
            <person name="Ezawa T."/>
            <person name="Yamaguchi K."/>
            <person name="Bino T."/>
            <person name="Nishimoto Y."/>
            <person name="Shigenobu S."/>
            <person name="Kawaguchi M."/>
        </authorList>
    </citation>
    <scope>NUCLEOTIDE SEQUENCE</scope>
    <source>
        <strain evidence="2">HR1</strain>
    </source>
</reference>
<dbReference type="AlphaFoldDB" id="A0A8H3KRU7"/>
<name>A0A8H3KRU7_9GLOM</name>
<feature type="compositionally biased region" description="Basic and acidic residues" evidence="1">
    <location>
        <begin position="277"/>
        <end position="291"/>
    </location>
</feature>
<evidence type="ECO:0000256" key="1">
    <source>
        <dbReference type="SAM" id="MobiDB-lite"/>
    </source>
</evidence>
<protein>
    <submittedName>
        <fullName evidence="2">Uncharacterized protein</fullName>
    </submittedName>
</protein>
<proteinExistence type="predicted"/>
<organism evidence="2 3">
    <name type="scientific">Rhizophagus clarus</name>
    <dbReference type="NCBI Taxonomy" id="94130"/>
    <lineage>
        <taxon>Eukaryota</taxon>
        <taxon>Fungi</taxon>
        <taxon>Fungi incertae sedis</taxon>
        <taxon>Mucoromycota</taxon>
        <taxon>Glomeromycotina</taxon>
        <taxon>Glomeromycetes</taxon>
        <taxon>Glomerales</taxon>
        <taxon>Glomeraceae</taxon>
        <taxon>Rhizophagus</taxon>
    </lineage>
</organism>
<dbReference type="Proteomes" id="UP000615446">
    <property type="component" value="Unassembled WGS sequence"/>
</dbReference>
<sequence length="310" mass="36512">MELVFRSAEDVAISIYREDIIRLGKNTEQLRSWFHEAQRKSHDITSQLTKKETEVKCKERIIQQKDEKISRLGKLNGRARDLLNREKVQNIKIKKSIENGMITDPVSCVQSRTRGIIFYTVTMNDPAHNISAVTRWFPGITPAGVIKKCNAYKLYRKPDKEYSMTEKTEIVDAFYKKYQCSSTRFIRIKHQNYVQLCFGSVHARDLIFNNDPGWTYEEDMPFNDRFTKVSKERQQYYIPLRRTEDIELSQAELATFGLTEKEWKEIVDEDKVTQKIRKGSELERNNHDAQSRNKKLKTREETNGQEVDDL</sequence>
<gene>
    <name evidence="2" type="ORF">RCL2_000216700</name>
</gene>
<evidence type="ECO:0000313" key="3">
    <source>
        <dbReference type="Proteomes" id="UP000615446"/>
    </source>
</evidence>